<dbReference type="InterPro" id="IPR052548">
    <property type="entry name" value="Type_VII_TA_antitoxin"/>
</dbReference>
<reference evidence="2 3" key="1">
    <citation type="journal article" date="2016" name="Biochim. Biophys. Acta">
        <title>Characterization of red-shifted phycobilisomes isolated from the chlorophyll f-containing cyanobacterium Halomicronema hongdechloris.</title>
        <authorList>
            <person name="Li Y."/>
            <person name="Lin Y."/>
            <person name="Garvey C.J."/>
            <person name="Birch D."/>
            <person name="Corkery R.W."/>
            <person name="Loughlin P.C."/>
            <person name="Scheer H."/>
            <person name="Willows R.D."/>
            <person name="Chen M."/>
        </authorList>
    </citation>
    <scope>NUCLEOTIDE SEQUENCE [LARGE SCALE GENOMIC DNA]</scope>
    <source>
        <strain evidence="2 3">C2206</strain>
    </source>
</reference>
<dbReference type="PANTHER" id="PTHR33933:SF1">
    <property type="entry name" value="PROTEIN ADENYLYLTRANSFERASE MNTA-RELATED"/>
    <property type="match status" value="1"/>
</dbReference>
<dbReference type="InterPro" id="IPR002934">
    <property type="entry name" value="Polymerase_NTP_transf_dom"/>
</dbReference>
<dbReference type="CDD" id="cd05403">
    <property type="entry name" value="NT_KNTase_like"/>
    <property type="match status" value="1"/>
</dbReference>
<dbReference type="GO" id="GO:0016779">
    <property type="term" value="F:nucleotidyltransferase activity"/>
    <property type="evidence" value="ECO:0007669"/>
    <property type="project" value="InterPro"/>
</dbReference>
<dbReference type="PANTHER" id="PTHR33933">
    <property type="entry name" value="NUCLEOTIDYLTRANSFERASE"/>
    <property type="match status" value="1"/>
</dbReference>
<sequence length="135" mass="15264">MVASNHQPTDQATDCQVSDLPTIEDADTLNPKIKQLLREFKQKLTALYGKRLASLVLYGSVARHEETEESDVDVLVVLRDETISHGDEIFRMADAGLAILLDYDELISVMPIAHNDFLYRNSPLLWNVRREGILV</sequence>
<dbReference type="AlphaFoldDB" id="A0A1Z3HKI3"/>
<gene>
    <name evidence="2" type="ORF">XM38_017420</name>
</gene>
<dbReference type="STRING" id="1641165.XM38_17620"/>
<dbReference type="Proteomes" id="UP000191901">
    <property type="component" value="Chromosome"/>
</dbReference>
<dbReference type="RefSeq" id="WP_080811338.1">
    <property type="nucleotide sequence ID" value="NZ_CP021983.2"/>
</dbReference>
<organism evidence="2 3">
    <name type="scientific">Halomicronema hongdechloris C2206</name>
    <dbReference type="NCBI Taxonomy" id="1641165"/>
    <lineage>
        <taxon>Bacteria</taxon>
        <taxon>Bacillati</taxon>
        <taxon>Cyanobacteriota</taxon>
        <taxon>Cyanophyceae</taxon>
        <taxon>Nodosilineales</taxon>
        <taxon>Nodosilineaceae</taxon>
        <taxon>Halomicronema</taxon>
    </lineage>
</organism>
<evidence type="ECO:0000313" key="2">
    <source>
        <dbReference type="EMBL" id="ASC70795.1"/>
    </source>
</evidence>
<accession>A0A1Z3HKI3</accession>
<dbReference type="KEGG" id="hhg:XM38_017420"/>
<proteinExistence type="predicted"/>
<dbReference type="EMBL" id="CP021983">
    <property type="protein sequence ID" value="ASC70795.1"/>
    <property type="molecule type" value="Genomic_DNA"/>
</dbReference>
<keyword evidence="3" id="KW-1185">Reference proteome</keyword>
<feature type="domain" description="Polymerase nucleotidyl transferase" evidence="1">
    <location>
        <begin position="37"/>
        <end position="82"/>
    </location>
</feature>
<dbReference type="Gene3D" id="3.30.460.10">
    <property type="entry name" value="Beta Polymerase, domain 2"/>
    <property type="match status" value="1"/>
</dbReference>
<dbReference type="SUPFAM" id="SSF81301">
    <property type="entry name" value="Nucleotidyltransferase"/>
    <property type="match status" value="1"/>
</dbReference>
<dbReference type="Pfam" id="PF01909">
    <property type="entry name" value="NTP_transf_2"/>
    <property type="match status" value="1"/>
</dbReference>
<evidence type="ECO:0000259" key="1">
    <source>
        <dbReference type="Pfam" id="PF01909"/>
    </source>
</evidence>
<dbReference type="InterPro" id="IPR043519">
    <property type="entry name" value="NT_sf"/>
</dbReference>
<evidence type="ECO:0000313" key="3">
    <source>
        <dbReference type="Proteomes" id="UP000191901"/>
    </source>
</evidence>
<dbReference type="OrthoDB" id="463845at2"/>
<name>A0A1Z3HKI3_9CYAN</name>
<protein>
    <recommendedName>
        <fullName evidence="1">Polymerase nucleotidyl transferase domain-containing protein</fullName>
    </recommendedName>
</protein>